<dbReference type="SMART" id="SM00343">
    <property type="entry name" value="ZnF_C2HC"/>
    <property type="match status" value="1"/>
</dbReference>
<evidence type="ECO:0000259" key="3">
    <source>
        <dbReference type="PROSITE" id="PS50158"/>
    </source>
</evidence>
<name>A0A087UGR1_STEMI</name>
<proteinExistence type="predicted"/>
<dbReference type="PROSITE" id="PS50158">
    <property type="entry name" value="ZF_CCHC"/>
    <property type="match status" value="1"/>
</dbReference>
<dbReference type="Proteomes" id="UP000054359">
    <property type="component" value="Unassembled WGS sequence"/>
</dbReference>
<dbReference type="Pfam" id="PF00098">
    <property type="entry name" value="zf-CCHC"/>
    <property type="match status" value="1"/>
</dbReference>
<feature type="non-terminal residue" evidence="4">
    <location>
        <position position="280"/>
    </location>
</feature>
<keyword evidence="1" id="KW-0862">Zinc</keyword>
<dbReference type="Gene3D" id="4.10.60.10">
    <property type="entry name" value="Zinc finger, CCHC-type"/>
    <property type="match status" value="1"/>
</dbReference>
<dbReference type="OMA" id="KFEAMEN"/>
<keyword evidence="2" id="KW-0175">Coiled coil</keyword>
<dbReference type="OrthoDB" id="8300685at2759"/>
<keyword evidence="5" id="KW-1185">Reference proteome</keyword>
<protein>
    <recommendedName>
        <fullName evidence="3">CCHC-type domain-containing protein</fullName>
    </recommendedName>
</protein>
<evidence type="ECO:0000256" key="1">
    <source>
        <dbReference type="PROSITE-ProRule" id="PRU00047"/>
    </source>
</evidence>
<accession>A0A087UGR1</accession>
<evidence type="ECO:0000313" key="5">
    <source>
        <dbReference type="Proteomes" id="UP000054359"/>
    </source>
</evidence>
<reference evidence="4 5" key="1">
    <citation type="submission" date="2013-11" db="EMBL/GenBank/DDBJ databases">
        <title>Genome sequencing of Stegodyphus mimosarum.</title>
        <authorList>
            <person name="Bechsgaard J."/>
        </authorList>
    </citation>
    <scope>NUCLEOTIDE SEQUENCE [LARGE SCALE GENOMIC DNA]</scope>
</reference>
<dbReference type="PANTHER" id="PTHR45823">
    <property type="entry name" value="T-SNARE COILED-COIL HOMOLOGY DOMAIN-CONTAINING PROTEIN"/>
    <property type="match status" value="1"/>
</dbReference>
<dbReference type="PANTHER" id="PTHR45823:SF1">
    <property type="entry name" value="T-SNARE COILED-COIL HOMOLOGY DOMAIN-CONTAINING PROTEIN"/>
    <property type="match status" value="1"/>
</dbReference>
<keyword evidence="1" id="KW-0863">Zinc-finger</keyword>
<dbReference type="SUPFAM" id="SSF57756">
    <property type="entry name" value="Retrovirus zinc finger-like domains"/>
    <property type="match status" value="1"/>
</dbReference>
<feature type="coiled-coil region" evidence="2">
    <location>
        <begin position="34"/>
        <end position="61"/>
    </location>
</feature>
<dbReference type="SUPFAM" id="SSF58113">
    <property type="entry name" value="Apolipoprotein A-I"/>
    <property type="match status" value="1"/>
</dbReference>
<evidence type="ECO:0000313" key="4">
    <source>
        <dbReference type="EMBL" id="KFM76550.1"/>
    </source>
</evidence>
<dbReference type="InterPro" id="IPR036875">
    <property type="entry name" value="Znf_CCHC_sf"/>
</dbReference>
<dbReference type="Gene3D" id="1.20.1270.70">
    <property type="entry name" value="Designed single chain three-helix bundle"/>
    <property type="match status" value="1"/>
</dbReference>
<dbReference type="GO" id="GO:0008270">
    <property type="term" value="F:zinc ion binding"/>
    <property type="evidence" value="ECO:0007669"/>
    <property type="project" value="UniProtKB-KW"/>
</dbReference>
<dbReference type="EMBL" id="KK119726">
    <property type="protein sequence ID" value="KFM76550.1"/>
    <property type="molecule type" value="Genomic_DNA"/>
</dbReference>
<dbReference type="STRING" id="407821.A0A087UGR1"/>
<sequence length="280" mass="31656">MEACQEEMKAGQASVRDEMKAVKEEIACIIENKFEAMENRIDAVENKVEHIEKKVSSVKEQIEEGVDSVKEQIEGLSSCLKADAADILQTLPENKRLDFEALSGALELRFGEKCLKDYSRLQLKSRQQKATETLQQLATGVERLSHLAFSECPTETREILSLQYFIDGIRDPEIQKALRMADVKDLKSALGYAMKFEVAQQATRRDRHPIRAAHIQELVDPRTARLDYLTRKVNALTRNTGDKKPFVKCWNCGAEGHIRRNCRTPHGTDGNSAPIKKEGN</sequence>
<evidence type="ECO:0000256" key="2">
    <source>
        <dbReference type="SAM" id="Coils"/>
    </source>
</evidence>
<feature type="domain" description="CCHC-type" evidence="3">
    <location>
        <begin position="248"/>
        <end position="263"/>
    </location>
</feature>
<organism evidence="4 5">
    <name type="scientific">Stegodyphus mimosarum</name>
    <name type="common">African social velvet spider</name>
    <dbReference type="NCBI Taxonomy" id="407821"/>
    <lineage>
        <taxon>Eukaryota</taxon>
        <taxon>Metazoa</taxon>
        <taxon>Ecdysozoa</taxon>
        <taxon>Arthropoda</taxon>
        <taxon>Chelicerata</taxon>
        <taxon>Arachnida</taxon>
        <taxon>Araneae</taxon>
        <taxon>Araneomorphae</taxon>
        <taxon>Entelegynae</taxon>
        <taxon>Eresoidea</taxon>
        <taxon>Eresidae</taxon>
        <taxon>Stegodyphus</taxon>
    </lineage>
</organism>
<dbReference type="GO" id="GO:0003676">
    <property type="term" value="F:nucleic acid binding"/>
    <property type="evidence" value="ECO:0007669"/>
    <property type="project" value="InterPro"/>
</dbReference>
<dbReference type="AlphaFoldDB" id="A0A087UGR1"/>
<gene>
    <name evidence="4" type="ORF">X975_12180</name>
</gene>
<dbReference type="InterPro" id="IPR001878">
    <property type="entry name" value="Znf_CCHC"/>
</dbReference>
<keyword evidence="1" id="KW-0479">Metal-binding</keyword>